<keyword evidence="3" id="KW-1185">Reference proteome</keyword>
<proteinExistence type="predicted"/>
<evidence type="ECO:0000313" key="3">
    <source>
        <dbReference type="Proteomes" id="UP000279259"/>
    </source>
</evidence>
<accession>A0A427XY02</accession>
<dbReference type="CDD" id="cd06661">
    <property type="entry name" value="GGCT_like"/>
    <property type="match status" value="1"/>
</dbReference>
<gene>
    <name evidence="2" type="ORF">EHS25_005389</name>
</gene>
<dbReference type="InterPro" id="IPR009288">
    <property type="entry name" value="AIG2-like_dom"/>
</dbReference>
<dbReference type="OrthoDB" id="1044435at2759"/>
<reference evidence="2 3" key="1">
    <citation type="submission" date="2018-11" db="EMBL/GenBank/DDBJ databases">
        <title>Genome sequence of Saitozyma podzolica DSM 27192.</title>
        <authorList>
            <person name="Aliyu H."/>
            <person name="Gorte O."/>
            <person name="Ochsenreither K."/>
        </authorList>
    </citation>
    <scope>NUCLEOTIDE SEQUENCE [LARGE SCALE GENOMIC DNA]</scope>
    <source>
        <strain evidence="2 3">DSM 27192</strain>
    </source>
</reference>
<evidence type="ECO:0000259" key="1">
    <source>
        <dbReference type="Pfam" id="PF06094"/>
    </source>
</evidence>
<comment type="caution">
    <text evidence="2">The sequence shown here is derived from an EMBL/GenBank/DDBJ whole genome shotgun (WGS) entry which is preliminary data.</text>
</comment>
<feature type="domain" description="Gamma-glutamylcyclotransferase AIG2-like" evidence="1">
    <location>
        <begin position="41"/>
        <end position="142"/>
    </location>
</feature>
<evidence type="ECO:0000313" key="2">
    <source>
        <dbReference type="EMBL" id="RSH83774.1"/>
    </source>
</evidence>
<dbReference type="EMBL" id="RSCD01000023">
    <property type="protein sequence ID" value="RSH83774.1"/>
    <property type="molecule type" value="Genomic_DNA"/>
</dbReference>
<dbReference type="Pfam" id="PF06094">
    <property type="entry name" value="GGACT"/>
    <property type="match status" value="1"/>
</dbReference>
<dbReference type="InterPro" id="IPR036568">
    <property type="entry name" value="GGCT-like_sf"/>
</dbReference>
<dbReference type="InterPro" id="IPR013024">
    <property type="entry name" value="GGCT-like"/>
</dbReference>
<dbReference type="SUPFAM" id="SSF110857">
    <property type="entry name" value="Gamma-glutamyl cyclotransferase-like"/>
    <property type="match status" value="1"/>
</dbReference>
<sequence length="146" mass="15405">MGTVCLAEPRVAGIPATAPVEIEEVVVPTFAPSGSSVRLATYGTLAPGKPNEHKLAHLPGRWLTGVIRGRLIESGWGAALGFPGIILDETAAEVAVHVFESHDLPKHWPALDAFEGDGYARVDVPVLTAEGVLEASVYVIADKSTW</sequence>
<protein>
    <recommendedName>
        <fullName evidence="1">Gamma-glutamylcyclotransferase AIG2-like domain-containing protein</fullName>
    </recommendedName>
</protein>
<dbReference type="Gene3D" id="3.10.490.10">
    <property type="entry name" value="Gamma-glutamyl cyclotransferase-like"/>
    <property type="match status" value="1"/>
</dbReference>
<dbReference type="AlphaFoldDB" id="A0A427XY02"/>
<dbReference type="Proteomes" id="UP000279259">
    <property type="component" value="Unassembled WGS sequence"/>
</dbReference>
<organism evidence="2 3">
    <name type="scientific">Saitozyma podzolica</name>
    <dbReference type="NCBI Taxonomy" id="1890683"/>
    <lineage>
        <taxon>Eukaryota</taxon>
        <taxon>Fungi</taxon>
        <taxon>Dikarya</taxon>
        <taxon>Basidiomycota</taxon>
        <taxon>Agaricomycotina</taxon>
        <taxon>Tremellomycetes</taxon>
        <taxon>Tremellales</taxon>
        <taxon>Trimorphomycetaceae</taxon>
        <taxon>Saitozyma</taxon>
    </lineage>
</organism>
<name>A0A427XY02_9TREE</name>